<name>A0A7I8DCK8_9BACL</name>
<keyword evidence="4 13" id="KW-0055">Arginine biosynthesis</keyword>
<keyword evidence="8 13" id="KW-0511">Multifunctional enzyme</keyword>
<comment type="catalytic activity">
    <reaction evidence="11 13">
        <text>N(2)-acetyl-L-ornithine + L-glutamate = N-acetyl-L-glutamate + L-ornithine</text>
        <dbReference type="Rhea" id="RHEA:15349"/>
        <dbReference type="ChEBI" id="CHEBI:29985"/>
        <dbReference type="ChEBI" id="CHEBI:44337"/>
        <dbReference type="ChEBI" id="CHEBI:46911"/>
        <dbReference type="ChEBI" id="CHEBI:57805"/>
        <dbReference type="EC" id="2.3.1.35"/>
    </reaction>
</comment>
<reference evidence="14 15" key="1">
    <citation type="submission" date="2020-08" db="EMBL/GenBank/DDBJ databases">
        <title>Complete Genome Sequence of Effusibacillus dendaii Strain skT53, Isolated from Farmland soil.</title>
        <authorList>
            <person name="Konishi T."/>
            <person name="Kawasaki H."/>
        </authorList>
    </citation>
    <scope>NUCLEOTIDE SEQUENCE [LARGE SCALE GENOMIC DNA]</scope>
    <source>
        <strain evidence="15">skT53</strain>
    </source>
</reference>
<gene>
    <name evidence="13 14" type="primary">argJ</name>
    <name evidence="14" type="ORF">skT53_28830</name>
</gene>
<feature type="chain" id="PRO_5033186918" description="Arginine biosynthesis bifunctional protein ArgJ alpha chain" evidence="13">
    <location>
        <begin position="1"/>
        <end position="194"/>
    </location>
</feature>
<keyword evidence="7 13" id="KW-0068">Autocatalytic cleavage</keyword>
<dbReference type="GO" id="GO:0006526">
    <property type="term" value="P:L-arginine biosynthetic process"/>
    <property type="evidence" value="ECO:0007669"/>
    <property type="project" value="UniProtKB-UniRule"/>
</dbReference>
<comment type="pathway">
    <text evidence="13">Amino-acid biosynthesis; L-arginine biosynthesis; N(2)-acetyl-L-ornithine from L-glutamate: step 1/4.</text>
</comment>
<accession>A0A7I8DCK8</accession>
<dbReference type="GO" id="GO:0006592">
    <property type="term" value="P:ornithine biosynthetic process"/>
    <property type="evidence" value="ECO:0007669"/>
    <property type="project" value="TreeGrafter"/>
</dbReference>
<dbReference type="PANTHER" id="PTHR23100">
    <property type="entry name" value="ARGININE BIOSYNTHESIS BIFUNCTIONAL PROTEIN ARGJ"/>
    <property type="match status" value="1"/>
</dbReference>
<feature type="binding site" evidence="13">
    <location>
        <position position="195"/>
    </location>
    <ligand>
        <name>substrate</name>
    </ligand>
</feature>
<evidence type="ECO:0000256" key="11">
    <source>
        <dbReference type="ARBA" id="ARBA00049439"/>
    </source>
</evidence>
<protein>
    <recommendedName>
        <fullName evidence="13">Arginine biosynthesis bifunctional protein ArgJ</fullName>
    </recommendedName>
    <domain>
        <recommendedName>
            <fullName evidence="13">Glutamate N-acetyltransferase</fullName>
            <ecNumber evidence="13">2.3.1.35</ecNumber>
        </recommendedName>
        <alternativeName>
            <fullName evidence="13">Ornithine acetyltransferase</fullName>
            <shortName evidence="13">OATase</shortName>
        </alternativeName>
        <alternativeName>
            <fullName evidence="13">Ornithine transacetylase</fullName>
        </alternativeName>
    </domain>
    <domain>
        <recommendedName>
            <fullName evidence="13">Amino-acid acetyltransferase</fullName>
            <ecNumber evidence="13">2.3.1.1</ecNumber>
        </recommendedName>
        <alternativeName>
            <fullName evidence="13">N-acetylglutamate synthase</fullName>
            <shortName evidence="13">AGSase</shortName>
        </alternativeName>
    </domain>
    <component>
        <recommendedName>
            <fullName evidence="13">Arginine biosynthesis bifunctional protein ArgJ alpha chain</fullName>
        </recommendedName>
    </component>
    <component>
        <recommendedName>
            <fullName evidence="13">Arginine biosynthesis bifunctional protein ArgJ beta chain</fullName>
        </recommendedName>
    </component>
</protein>
<dbReference type="Gene3D" id="3.10.20.340">
    <property type="entry name" value="ArgJ beta chain, C-terminal domain"/>
    <property type="match status" value="1"/>
</dbReference>
<dbReference type="FunFam" id="3.30.2330.10:FF:000001">
    <property type="entry name" value="Arginine biosynthesis bifunctional protein ArgJ, mitochondrial"/>
    <property type="match status" value="1"/>
</dbReference>
<dbReference type="InterPro" id="IPR042195">
    <property type="entry name" value="ArgJ_beta_C"/>
</dbReference>
<comment type="subcellular location">
    <subcellularLocation>
        <location evidence="1 13">Cytoplasm</location>
    </subcellularLocation>
</comment>
<dbReference type="CDD" id="cd02152">
    <property type="entry name" value="OAT"/>
    <property type="match status" value="1"/>
</dbReference>
<proteinExistence type="inferred from homology"/>
<dbReference type="NCBIfam" id="TIGR00120">
    <property type="entry name" value="ArgJ"/>
    <property type="match status" value="1"/>
</dbReference>
<dbReference type="GO" id="GO:0004042">
    <property type="term" value="F:L-glutamate N-acetyltransferase activity"/>
    <property type="evidence" value="ECO:0007669"/>
    <property type="project" value="UniProtKB-UniRule"/>
</dbReference>
<keyword evidence="6 13" id="KW-0808">Transferase</keyword>
<dbReference type="NCBIfam" id="NF003802">
    <property type="entry name" value="PRK05388.1"/>
    <property type="match status" value="1"/>
</dbReference>
<keyword evidence="15" id="KW-1185">Reference proteome</keyword>
<dbReference type="Gene3D" id="3.30.2330.10">
    <property type="entry name" value="arginine biosynthesis bifunctional protein suprefamily"/>
    <property type="match status" value="1"/>
</dbReference>
<dbReference type="InterPro" id="IPR002813">
    <property type="entry name" value="Arg_biosynth_ArgJ"/>
</dbReference>
<dbReference type="KEGG" id="eff:skT53_28830"/>
<dbReference type="Gene3D" id="3.60.70.12">
    <property type="entry name" value="L-amino peptidase D-ALA esterase/amidase"/>
    <property type="match status" value="1"/>
</dbReference>
<evidence type="ECO:0000313" key="14">
    <source>
        <dbReference type="EMBL" id="BCJ87898.1"/>
    </source>
</evidence>
<evidence type="ECO:0000256" key="10">
    <source>
        <dbReference type="ARBA" id="ARBA00048372"/>
    </source>
</evidence>
<feature type="chain" id="PRO_5033186917" description="Arginine biosynthesis bifunctional protein ArgJ beta chain" evidence="13">
    <location>
        <begin position="195"/>
        <end position="408"/>
    </location>
</feature>
<dbReference type="Pfam" id="PF01960">
    <property type="entry name" value="ArgJ"/>
    <property type="match status" value="1"/>
</dbReference>
<dbReference type="FunFam" id="3.10.20.340:FF:000001">
    <property type="entry name" value="Arginine biosynthesis bifunctional protein ArgJ, chloroplastic"/>
    <property type="match status" value="1"/>
</dbReference>
<evidence type="ECO:0000256" key="4">
    <source>
        <dbReference type="ARBA" id="ARBA00022571"/>
    </source>
</evidence>
<evidence type="ECO:0000256" key="3">
    <source>
        <dbReference type="ARBA" id="ARBA00011475"/>
    </source>
</evidence>
<dbReference type="PANTHER" id="PTHR23100:SF0">
    <property type="entry name" value="ARGININE BIOSYNTHESIS BIFUNCTIONAL PROTEIN ARGJ, MITOCHONDRIAL"/>
    <property type="match status" value="1"/>
</dbReference>
<dbReference type="InterPro" id="IPR016117">
    <property type="entry name" value="ArgJ-like_dom_sf"/>
</dbReference>
<dbReference type="Proteomes" id="UP000593802">
    <property type="component" value="Chromosome"/>
</dbReference>
<organism evidence="14 15">
    <name type="scientific">Effusibacillus dendaii</name>
    <dbReference type="NCBI Taxonomy" id="2743772"/>
    <lineage>
        <taxon>Bacteria</taxon>
        <taxon>Bacillati</taxon>
        <taxon>Bacillota</taxon>
        <taxon>Bacilli</taxon>
        <taxon>Bacillales</taxon>
        <taxon>Alicyclobacillaceae</taxon>
        <taxon>Effusibacillus</taxon>
    </lineage>
</organism>
<feature type="binding site" evidence="13">
    <location>
        <position position="403"/>
    </location>
    <ligand>
        <name>substrate</name>
    </ligand>
</feature>
<feature type="active site" description="Nucleophile" evidence="13">
    <location>
        <position position="195"/>
    </location>
</feature>
<comment type="function">
    <text evidence="12 13">Catalyzes two activities which are involved in the cyclic version of arginine biosynthesis: the synthesis of N-acetylglutamate from glutamate and acetyl-CoA as the acetyl donor, and of ornithine by transacetylation between N(2)-acetylornithine and glutamate.</text>
</comment>
<dbReference type="GO" id="GO:0004358">
    <property type="term" value="F:L-glutamate N-acetyltransferase activity, acting on acetyl-L-ornithine as donor"/>
    <property type="evidence" value="ECO:0007669"/>
    <property type="project" value="UniProtKB-UniRule"/>
</dbReference>
<feature type="binding site" evidence="13">
    <location>
        <position position="281"/>
    </location>
    <ligand>
        <name>substrate</name>
    </ligand>
</feature>
<feature type="site" description="Cleavage; by autolysis" evidence="13">
    <location>
        <begin position="194"/>
        <end position="195"/>
    </location>
</feature>
<dbReference type="GO" id="GO:0005737">
    <property type="term" value="C:cytoplasm"/>
    <property type="evidence" value="ECO:0007669"/>
    <property type="project" value="UniProtKB-SubCell"/>
</dbReference>
<keyword evidence="9 13" id="KW-0012">Acyltransferase</keyword>
<dbReference type="EMBL" id="AP023366">
    <property type="protein sequence ID" value="BCJ87898.1"/>
    <property type="molecule type" value="Genomic_DNA"/>
</dbReference>
<dbReference type="UniPathway" id="UPA00068">
    <property type="reaction ID" value="UER00106"/>
</dbReference>
<evidence type="ECO:0000256" key="9">
    <source>
        <dbReference type="ARBA" id="ARBA00023315"/>
    </source>
</evidence>
<evidence type="ECO:0000256" key="5">
    <source>
        <dbReference type="ARBA" id="ARBA00022605"/>
    </source>
</evidence>
<dbReference type="SUPFAM" id="SSF56266">
    <property type="entry name" value="DmpA/ArgJ-like"/>
    <property type="match status" value="1"/>
</dbReference>
<dbReference type="AlphaFoldDB" id="A0A7I8DCK8"/>
<evidence type="ECO:0000256" key="1">
    <source>
        <dbReference type="ARBA" id="ARBA00004496"/>
    </source>
</evidence>
<sequence length="408" mass="42602">MGSPFSILANGGVTSAKGYKAAGVAAGIKNGKKEKRDVALLVSDVPAAAAGVYTTNAVQAAPLLVTKETVSQNGLLQAVIVNAGNANACTGEQGMKDARRMQELTAEALQIKAEHVAVASTGVIGVLMPMDRVSAGIAEAGKMVSLEGGSDFSEAILTTDLVKKEIAVQLEIDGQAVTIGGAAKGSGMIHPNMATMLGFITTDAKIGQTDLQELLRQVTTRTFNRITVDGDTSTNDMVIVLANGKAKNQTLSPSHPAWSQFVEAFEHVALYLAKSIARDGEGATRLVVAEVTGARSESDAEMAAKTIVGSSLVKTAVFGADANWGRLMMAVGKSGAFVDPNQVEIWIGSVKVAENGMGLDFDEEAATKELQQDPVVFRINLNVGQGKATAYGCDLTYEYVKINGSYRT</sequence>
<comment type="catalytic activity">
    <reaction evidence="10 13">
        <text>L-glutamate + acetyl-CoA = N-acetyl-L-glutamate + CoA + H(+)</text>
        <dbReference type="Rhea" id="RHEA:24292"/>
        <dbReference type="ChEBI" id="CHEBI:15378"/>
        <dbReference type="ChEBI" id="CHEBI:29985"/>
        <dbReference type="ChEBI" id="CHEBI:44337"/>
        <dbReference type="ChEBI" id="CHEBI:57287"/>
        <dbReference type="ChEBI" id="CHEBI:57288"/>
        <dbReference type="EC" id="2.3.1.1"/>
    </reaction>
</comment>
<keyword evidence="5 13" id="KW-0028">Amino-acid biosynthesis</keyword>
<feature type="binding site" evidence="13">
    <location>
        <position position="408"/>
    </location>
    <ligand>
        <name>substrate</name>
    </ligand>
</feature>
<feature type="site" description="Involved in the stabilization of negative charge on the oxyanion by the formation of the oxyanion hole" evidence="13">
    <location>
        <position position="121"/>
    </location>
</feature>
<evidence type="ECO:0000256" key="8">
    <source>
        <dbReference type="ARBA" id="ARBA00023268"/>
    </source>
</evidence>
<evidence type="ECO:0000256" key="2">
    <source>
        <dbReference type="ARBA" id="ARBA00006774"/>
    </source>
</evidence>
<evidence type="ECO:0000256" key="6">
    <source>
        <dbReference type="ARBA" id="ARBA00022679"/>
    </source>
</evidence>
<keyword evidence="13" id="KW-0963">Cytoplasm</keyword>
<feature type="site" description="Involved in the stabilization of negative charge on the oxyanion by the formation of the oxyanion hole" evidence="13">
    <location>
        <position position="122"/>
    </location>
</feature>
<evidence type="ECO:0000313" key="15">
    <source>
        <dbReference type="Proteomes" id="UP000593802"/>
    </source>
</evidence>
<comment type="similarity">
    <text evidence="2 13">Belongs to the ArgJ family.</text>
</comment>
<dbReference type="FunFam" id="3.60.70.12:FF:000001">
    <property type="entry name" value="Arginine biosynthesis bifunctional protein ArgJ, chloroplastic"/>
    <property type="match status" value="1"/>
</dbReference>
<comment type="subunit">
    <text evidence="3 13">Heterotetramer of two alpha and two beta chains.</text>
</comment>
<comment type="pathway">
    <text evidence="13">Amino-acid biosynthesis; L-arginine biosynthesis; L-ornithine and N-acetyl-L-glutamate from L-glutamate and N(2)-acetyl-L-ornithine (cyclic): step 1/1.</text>
</comment>
<dbReference type="HAMAP" id="MF_01106">
    <property type="entry name" value="ArgJ"/>
    <property type="match status" value="1"/>
</dbReference>
<dbReference type="EC" id="2.3.1.1" evidence="13"/>
<feature type="binding site" evidence="13">
    <location>
        <position position="184"/>
    </location>
    <ligand>
        <name>substrate</name>
    </ligand>
</feature>
<evidence type="ECO:0000256" key="13">
    <source>
        <dbReference type="HAMAP-Rule" id="MF_01106"/>
    </source>
</evidence>
<feature type="binding site" evidence="13">
    <location>
        <position position="158"/>
    </location>
    <ligand>
        <name>substrate</name>
    </ligand>
</feature>
<evidence type="ECO:0000256" key="12">
    <source>
        <dbReference type="ARBA" id="ARBA00054976"/>
    </source>
</evidence>
<evidence type="ECO:0000256" key="7">
    <source>
        <dbReference type="ARBA" id="ARBA00022813"/>
    </source>
</evidence>
<dbReference type="EC" id="2.3.1.35" evidence="13"/>
<dbReference type="RefSeq" id="WP_200758384.1">
    <property type="nucleotide sequence ID" value="NZ_AP023366.1"/>
</dbReference>